<gene>
    <name evidence="2" type="ORF">ASPBRDRAFT_569652</name>
</gene>
<feature type="transmembrane region" description="Helical" evidence="1">
    <location>
        <begin position="209"/>
        <end position="229"/>
    </location>
</feature>
<dbReference type="Proteomes" id="UP000184499">
    <property type="component" value="Unassembled WGS sequence"/>
</dbReference>
<keyword evidence="1" id="KW-0472">Membrane</keyword>
<feature type="transmembrane region" description="Helical" evidence="1">
    <location>
        <begin position="173"/>
        <end position="197"/>
    </location>
</feature>
<dbReference type="AlphaFoldDB" id="A0A1L9UIZ6"/>
<dbReference type="RefSeq" id="XP_067478840.1">
    <property type="nucleotide sequence ID" value="XM_067627660.1"/>
</dbReference>
<dbReference type="GeneID" id="93580148"/>
<evidence type="ECO:0000313" key="2">
    <source>
        <dbReference type="EMBL" id="OJJ71592.1"/>
    </source>
</evidence>
<organism evidence="2 3">
    <name type="scientific">Aspergillus brasiliensis (strain CBS 101740 / IMI 381727 / IBT 21946)</name>
    <dbReference type="NCBI Taxonomy" id="767769"/>
    <lineage>
        <taxon>Eukaryota</taxon>
        <taxon>Fungi</taxon>
        <taxon>Dikarya</taxon>
        <taxon>Ascomycota</taxon>
        <taxon>Pezizomycotina</taxon>
        <taxon>Eurotiomycetes</taxon>
        <taxon>Eurotiomycetidae</taxon>
        <taxon>Eurotiales</taxon>
        <taxon>Aspergillaceae</taxon>
        <taxon>Aspergillus</taxon>
        <taxon>Aspergillus subgen. Circumdati</taxon>
    </lineage>
</organism>
<sequence>MGLCVVTPLCAILFFFLPLFLLFNPCKSPFLYSWNQFTKPEKVKYMQASLNNLILYQGSAPLSPLPLPSVHLSMSIFFIFGMGNEMIFISDGSEETSTPDVPNLSPSLSAPFYTPQNGHYHTVPTEHPVCPILQVGIDEQRLNSTPNPLNQSFCPWIENSTLLCFHYTLSGRIVYDLSMLIFHFQTLYLLFSSFVTICFSTTCERMIEIVCLLLELKLCLFSFLSLLLISPNFPLLSCSRPSPSASLCDGCARCVVILSIYLFIHLSKDLYLLRYTIISVYCDHTSC</sequence>
<dbReference type="EMBL" id="KV878684">
    <property type="protein sequence ID" value="OJJ71592.1"/>
    <property type="molecule type" value="Genomic_DNA"/>
</dbReference>
<proteinExistence type="predicted"/>
<keyword evidence="1" id="KW-1133">Transmembrane helix</keyword>
<feature type="transmembrane region" description="Helical" evidence="1">
    <location>
        <begin position="244"/>
        <end position="264"/>
    </location>
</feature>
<keyword evidence="3" id="KW-1185">Reference proteome</keyword>
<dbReference type="VEuPathDB" id="FungiDB:ASPBRDRAFT_569652"/>
<accession>A0A1L9UIZ6</accession>
<evidence type="ECO:0000313" key="3">
    <source>
        <dbReference type="Proteomes" id="UP000184499"/>
    </source>
</evidence>
<reference evidence="3" key="1">
    <citation type="journal article" date="2017" name="Genome Biol.">
        <title>Comparative genomics reveals high biological diversity and specific adaptations in the industrially and medically important fungal genus Aspergillus.</title>
        <authorList>
            <person name="de Vries R.P."/>
            <person name="Riley R."/>
            <person name="Wiebenga A."/>
            <person name="Aguilar-Osorio G."/>
            <person name="Amillis S."/>
            <person name="Uchima C.A."/>
            <person name="Anderluh G."/>
            <person name="Asadollahi M."/>
            <person name="Askin M."/>
            <person name="Barry K."/>
            <person name="Battaglia E."/>
            <person name="Bayram O."/>
            <person name="Benocci T."/>
            <person name="Braus-Stromeyer S.A."/>
            <person name="Caldana C."/>
            <person name="Canovas D."/>
            <person name="Cerqueira G.C."/>
            <person name="Chen F."/>
            <person name="Chen W."/>
            <person name="Choi C."/>
            <person name="Clum A."/>
            <person name="Dos Santos R.A."/>
            <person name="Damasio A.R."/>
            <person name="Diallinas G."/>
            <person name="Emri T."/>
            <person name="Fekete E."/>
            <person name="Flipphi M."/>
            <person name="Freyberg S."/>
            <person name="Gallo A."/>
            <person name="Gournas C."/>
            <person name="Habgood R."/>
            <person name="Hainaut M."/>
            <person name="Harispe M.L."/>
            <person name="Henrissat B."/>
            <person name="Hilden K.S."/>
            <person name="Hope R."/>
            <person name="Hossain A."/>
            <person name="Karabika E."/>
            <person name="Karaffa L."/>
            <person name="Karanyi Z."/>
            <person name="Krasevec N."/>
            <person name="Kuo A."/>
            <person name="Kusch H."/>
            <person name="LaButti K."/>
            <person name="Lagendijk E.L."/>
            <person name="Lapidus A."/>
            <person name="Levasseur A."/>
            <person name="Lindquist E."/>
            <person name="Lipzen A."/>
            <person name="Logrieco A.F."/>
            <person name="MacCabe A."/>
            <person name="Maekelae M.R."/>
            <person name="Malavazi I."/>
            <person name="Melin P."/>
            <person name="Meyer V."/>
            <person name="Mielnichuk N."/>
            <person name="Miskei M."/>
            <person name="Molnar A.P."/>
            <person name="Mule G."/>
            <person name="Ngan C.Y."/>
            <person name="Orejas M."/>
            <person name="Orosz E."/>
            <person name="Ouedraogo J.P."/>
            <person name="Overkamp K.M."/>
            <person name="Park H.-S."/>
            <person name="Perrone G."/>
            <person name="Piumi F."/>
            <person name="Punt P.J."/>
            <person name="Ram A.F."/>
            <person name="Ramon A."/>
            <person name="Rauscher S."/>
            <person name="Record E."/>
            <person name="Riano-Pachon D.M."/>
            <person name="Robert V."/>
            <person name="Roehrig J."/>
            <person name="Ruller R."/>
            <person name="Salamov A."/>
            <person name="Salih N.S."/>
            <person name="Samson R.A."/>
            <person name="Sandor E."/>
            <person name="Sanguinetti M."/>
            <person name="Schuetze T."/>
            <person name="Sepcic K."/>
            <person name="Shelest E."/>
            <person name="Sherlock G."/>
            <person name="Sophianopoulou V."/>
            <person name="Squina F.M."/>
            <person name="Sun H."/>
            <person name="Susca A."/>
            <person name="Todd R.B."/>
            <person name="Tsang A."/>
            <person name="Unkles S.E."/>
            <person name="van de Wiele N."/>
            <person name="van Rossen-Uffink D."/>
            <person name="Oliveira J.V."/>
            <person name="Vesth T.C."/>
            <person name="Visser J."/>
            <person name="Yu J.-H."/>
            <person name="Zhou M."/>
            <person name="Andersen M.R."/>
            <person name="Archer D.B."/>
            <person name="Baker S.E."/>
            <person name="Benoit I."/>
            <person name="Brakhage A.A."/>
            <person name="Braus G.H."/>
            <person name="Fischer R."/>
            <person name="Frisvad J.C."/>
            <person name="Goldman G.H."/>
            <person name="Houbraken J."/>
            <person name="Oakley B."/>
            <person name="Pocsi I."/>
            <person name="Scazzocchio C."/>
            <person name="Seiboth B."/>
            <person name="vanKuyk P.A."/>
            <person name="Wortman J."/>
            <person name="Dyer P.S."/>
            <person name="Grigoriev I.V."/>
        </authorList>
    </citation>
    <scope>NUCLEOTIDE SEQUENCE [LARGE SCALE GENOMIC DNA]</scope>
    <source>
        <strain evidence="3">CBS 101740 / IMI 381727 / IBT 21946</strain>
    </source>
</reference>
<evidence type="ECO:0000256" key="1">
    <source>
        <dbReference type="SAM" id="Phobius"/>
    </source>
</evidence>
<protein>
    <submittedName>
        <fullName evidence="2">Uncharacterized protein</fullName>
    </submittedName>
</protein>
<name>A0A1L9UIZ6_ASPBC</name>
<keyword evidence="1" id="KW-0812">Transmembrane</keyword>